<comment type="caution">
    <text evidence="10">Lacks conserved residue(s) required for the propagation of feature annotation.</text>
</comment>
<gene>
    <name evidence="12" type="ORF">AU468_06860</name>
</gene>
<dbReference type="AlphaFoldDB" id="A0A2S4JS37"/>
<evidence type="ECO:0000256" key="4">
    <source>
        <dbReference type="ARBA" id="ARBA00022475"/>
    </source>
</evidence>
<feature type="transmembrane region" description="Helical" evidence="9">
    <location>
        <begin position="225"/>
        <end position="258"/>
    </location>
</feature>
<dbReference type="NCBIfam" id="TIGR02138">
    <property type="entry name" value="phosphate_pstC"/>
    <property type="match status" value="1"/>
</dbReference>
<organism evidence="12 13">
    <name type="scientific">Alkalispirochaeta sphaeroplastigenens</name>
    <dbReference type="NCBI Taxonomy" id="1187066"/>
    <lineage>
        <taxon>Bacteria</taxon>
        <taxon>Pseudomonadati</taxon>
        <taxon>Spirochaetota</taxon>
        <taxon>Spirochaetia</taxon>
        <taxon>Spirochaetales</taxon>
        <taxon>Spirochaetaceae</taxon>
        <taxon>Alkalispirochaeta</taxon>
    </lineage>
</organism>
<keyword evidence="4 10" id="KW-1003">Cell membrane</keyword>
<comment type="caution">
    <text evidence="12">The sequence shown here is derived from an EMBL/GenBank/DDBJ whole genome shotgun (WGS) entry which is preliminary data.</text>
</comment>
<dbReference type="GO" id="GO:0006817">
    <property type="term" value="P:phosphate ion transport"/>
    <property type="evidence" value="ECO:0007669"/>
    <property type="project" value="UniProtKB-KW"/>
</dbReference>
<name>A0A2S4JS37_9SPIO</name>
<evidence type="ECO:0000256" key="10">
    <source>
        <dbReference type="RuleBase" id="RU363054"/>
    </source>
</evidence>
<keyword evidence="13" id="KW-1185">Reference proteome</keyword>
<keyword evidence="3 9" id="KW-0813">Transport</keyword>
<comment type="subcellular location">
    <subcellularLocation>
        <location evidence="1 9">Cell membrane</location>
        <topology evidence="1 9">Multi-pass membrane protein</topology>
    </subcellularLocation>
</comment>
<reference evidence="13" key="1">
    <citation type="submission" date="2015-12" db="EMBL/GenBank/DDBJ databases">
        <authorList>
            <person name="Lodha T.D."/>
            <person name="Chintalapati S."/>
            <person name="Chintalapati V.R."/>
            <person name="Sravanthi T."/>
        </authorList>
    </citation>
    <scope>NUCLEOTIDE SEQUENCE [LARGE SCALE GENOMIC DNA]</scope>
    <source>
        <strain evidence="13">JC133</strain>
    </source>
</reference>
<comment type="function">
    <text evidence="10">Part of the binding-protein-dependent transport system for phosphate; probably responsible for the translocation of the substrate across the membrane.</text>
</comment>
<dbReference type="Gene3D" id="1.10.3720.10">
    <property type="entry name" value="MetI-like"/>
    <property type="match status" value="1"/>
</dbReference>
<protein>
    <recommendedName>
        <fullName evidence="10">Phosphate transport system permease protein</fullName>
    </recommendedName>
</protein>
<dbReference type="Pfam" id="PF00528">
    <property type="entry name" value="BPD_transp_1"/>
    <property type="match status" value="1"/>
</dbReference>
<evidence type="ECO:0000256" key="9">
    <source>
        <dbReference type="RuleBase" id="RU363032"/>
    </source>
</evidence>
<dbReference type="Proteomes" id="UP000237350">
    <property type="component" value="Unassembled WGS sequence"/>
</dbReference>
<evidence type="ECO:0000313" key="12">
    <source>
        <dbReference type="EMBL" id="POR02302.1"/>
    </source>
</evidence>
<dbReference type="EMBL" id="LPWH01000062">
    <property type="protein sequence ID" value="POR02302.1"/>
    <property type="molecule type" value="Genomic_DNA"/>
</dbReference>
<evidence type="ECO:0000256" key="8">
    <source>
        <dbReference type="ARBA" id="ARBA00023136"/>
    </source>
</evidence>
<evidence type="ECO:0000256" key="5">
    <source>
        <dbReference type="ARBA" id="ARBA00022592"/>
    </source>
</evidence>
<evidence type="ECO:0000313" key="13">
    <source>
        <dbReference type="Proteomes" id="UP000237350"/>
    </source>
</evidence>
<feature type="transmembrane region" description="Helical" evidence="9">
    <location>
        <begin position="66"/>
        <end position="87"/>
    </location>
</feature>
<comment type="similarity">
    <text evidence="2 10">Belongs to the binding-protein-dependent transport system permease family. CysTW subfamily.</text>
</comment>
<evidence type="ECO:0000256" key="3">
    <source>
        <dbReference type="ARBA" id="ARBA00022448"/>
    </source>
</evidence>
<feature type="transmembrane region" description="Helical" evidence="9">
    <location>
        <begin position="419"/>
        <end position="438"/>
    </location>
</feature>
<dbReference type="GO" id="GO:0005315">
    <property type="term" value="F:phosphate transmembrane transporter activity"/>
    <property type="evidence" value="ECO:0007669"/>
    <property type="project" value="InterPro"/>
</dbReference>
<keyword evidence="5 10" id="KW-0592">Phosphate transport</keyword>
<sequence>MNHGDSKLCAPTDARATPPFGEGVALHATLDDRDRLPCEFPGRAARPEYAMSSSTRIIVDRSLRHIFRIVSFFSVIALAAMVIFVFAQGLGPFFFPTAPSIEVVLENIPSARINGSLYENHRRAIPLDPEASYLIIEFSLSGTPTRISLPLYRNVEDPGRSIEFPPELQDYLSSPEHLSYTLSFPGSLPGLEPRIHINIPEPPYSFRSFITGREWRPVYRKMYGIFPMIIATLLSTLGAVLVGAPVALLSCVLIAEFLPPRLSAAVTGAIELLAGIPSVVYGFFGLMIVVPGIQRLFGSASGSSIAAAIAILSLMILPTIVTIGVTALRSVPATLREASLALGATKMQTAWCVVCTSAKSGLVTGVVLGTARALGETMAVILVAGNSPQIPVSLVSSVRTLTATIALEMGYSAGRHNEMLFSIGIILFLLIFLLNGVIMRLRGKMHTEVSS</sequence>
<keyword evidence="7 9" id="KW-1133">Transmembrane helix</keyword>
<keyword evidence="6 9" id="KW-0812">Transmembrane</keyword>
<evidence type="ECO:0000256" key="7">
    <source>
        <dbReference type="ARBA" id="ARBA00022989"/>
    </source>
</evidence>
<accession>A0A2S4JS37</accession>
<dbReference type="SUPFAM" id="SSF161098">
    <property type="entry name" value="MetI-like"/>
    <property type="match status" value="1"/>
</dbReference>
<keyword evidence="8 9" id="KW-0472">Membrane</keyword>
<dbReference type="PANTHER" id="PTHR30425:SF1">
    <property type="entry name" value="PHOSPHATE TRANSPORT SYSTEM PERMEASE PROTEIN PSTC"/>
    <property type="match status" value="1"/>
</dbReference>
<dbReference type="GO" id="GO:0005886">
    <property type="term" value="C:plasma membrane"/>
    <property type="evidence" value="ECO:0007669"/>
    <property type="project" value="UniProtKB-SubCell"/>
</dbReference>
<evidence type="ECO:0000256" key="2">
    <source>
        <dbReference type="ARBA" id="ARBA00007069"/>
    </source>
</evidence>
<evidence type="ECO:0000256" key="1">
    <source>
        <dbReference type="ARBA" id="ARBA00004651"/>
    </source>
</evidence>
<dbReference type="PANTHER" id="PTHR30425">
    <property type="entry name" value="PHOSPHATE TRANSPORT SYSTEM PERMEASE PROTEIN PST"/>
    <property type="match status" value="1"/>
</dbReference>
<dbReference type="InterPro" id="IPR011864">
    <property type="entry name" value="Phosphate_PstC"/>
</dbReference>
<dbReference type="PROSITE" id="PS50928">
    <property type="entry name" value="ABC_TM1"/>
    <property type="match status" value="1"/>
</dbReference>
<evidence type="ECO:0000259" key="11">
    <source>
        <dbReference type="PROSITE" id="PS50928"/>
    </source>
</evidence>
<dbReference type="InterPro" id="IPR000515">
    <property type="entry name" value="MetI-like"/>
</dbReference>
<dbReference type="CDD" id="cd06261">
    <property type="entry name" value="TM_PBP2"/>
    <property type="match status" value="1"/>
</dbReference>
<dbReference type="InterPro" id="IPR051124">
    <property type="entry name" value="Phosphate_Transport_Permease"/>
</dbReference>
<feature type="transmembrane region" description="Helical" evidence="9">
    <location>
        <begin position="270"/>
        <end position="293"/>
    </location>
</feature>
<proteinExistence type="inferred from homology"/>
<evidence type="ECO:0000256" key="6">
    <source>
        <dbReference type="ARBA" id="ARBA00022692"/>
    </source>
</evidence>
<feature type="domain" description="ABC transmembrane type-1" evidence="11">
    <location>
        <begin position="229"/>
        <end position="438"/>
    </location>
</feature>
<feature type="transmembrane region" description="Helical" evidence="9">
    <location>
        <begin position="305"/>
        <end position="328"/>
    </location>
</feature>
<dbReference type="RefSeq" id="WP_181015434.1">
    <property type="nucleotide sequence ID" value="NZ_LPWH01000062.1"/>
</dbReference>
<dbReference type="InterPro" id="IPR035906">
    <property type="entry name" value="MetI-like_sf"/>
</dbReference>